<dbReference type="AlphaFoldDB" id="A0A8K0JML8"/>
<evidence type="ECO:0000256" key="1">
    <source>
        <dbReference type="SAM" id="MobiDB-lite"/>
    </source>
</evidence>
<protein>
    <submittedName>
        <fullName evidence="2">Uncharacterized protein</fullName>
    </submittedName>
</protein>
<feature type="compositionally biased region" description="Basic and acidic residues" evidence="1">
    <location>
        <begin position="240"/>
        <end position="272"/>
    </location>
</feature>
<proteinExistence type="predicted"/>
<comment type="caution">
    <text evidence="2">The sequence shown here is derived from an EMBL/GenBank/DDBJ whole genome shotgun (WGS) entry which is preliminary data.</text>
</comment>
<gene>
    <name evidence="2" type="ORF">FFLO_02638</name>
</gene>
<organism evidence="2 3">
    <name type="scientific">Filobasidium floriforme</name>
    <dbReference type="NCBI Taxonomy" id="5210"/>
    <lineage>
        <taxon>Eukaryota</taxon>
        <taxon>Fungi</taxon>
        <taxon>Dikarya</taxon>
        <taxon>Basidiomycota</taxon>
        <taxon>Agaricomycotina</taxon>
        <taxon>Tremellomycetes</taxon>
        <taxon>Filobasidiales</taxon>
        <taxon>Filobasidiaceae</taxon>
        <taxon>Filobasidium</taxon>
    </lineage>
</organism>
<sequence>MYSDLSEWRADYCGRYQYGAAAATFLSLFAKRLAFWEDSDFYFKLDEVRTSCQRDTYLDLVYLLIQLDERYIGHRVVVSAMTILYAREIPALYACENCARAGSRCYRGIALVYLLTKIYVDSTSSSSDEDVRCSRCYHKDIPCWFIHGSTRLLCRIEAEVDKGLIAKPVTVEGQTYKSWRDLLIGLSEGWRLWYFSWDRQWLEDFLSMATTGVREDGTYHVRLRDFEARQADDIAMGKAVESEERQAESAEGRQDLGEVERGQGKGKQREDMDVVVDNAPRQSKRIREESEPPSSKRYKAVDTRAVSHNFNRLSLSDRAGAPFPQDAADTANSSSRQLALSDANKHAIEHYRGVLMAGLGSRFEEERGPAFRTWLDKTMDGYERLITTDWEGVENVNEVMMQGWTAFFMQALLSQPRST</sequence>
<evidence type="ECO:0000313" key="3">
    <source>
        <dbReference type="Proteomes" id="UP000812966"/>
    </source>
</evidence>
<dbReference type="EMBL" id="JABELV010000043">
    <property type="protein sequence ID" value="KAG7561909.1"/>
    <property type="molecule type" value="Genomic_DNA"/>
</dbReference>
<accession>A0A8K0JML8</accession>
<keyword evidence="3" id="KW-1185">Reference proteome</keyword>
<dbReference type="Proteomes" id="UP000812966">
    <property type="component" value="Unassembled WGS sequence"/>
</dbReference>
<feature type="region of interest" description="Disordered" evidence="1">
    <location>
        <begin position="238"/>
        <end position="302"/>
    </location>
</feature>
<evidence type="ECO:0000313" key="2">
    <source>
        <dbReference type="EMBL" id="KAG7561909.1"/>
    </source>
</evidence>
<reference evidence="2" key="1">
    <citation type="submission" date="2020-04" db="EMBL/GenBank/DDBJ databases">
        <title>Analysis of mating type loci in Filobasidium floriforme.</title>
        <authorList>
            <person name="Nowrousian M."/>
        </authorList>
    </citation>
    <scope>NUCLEOTIDE SEQUENCE</scope>
    <source>
        <strain evidence="2">CBS 6242</strain>
    </source>
</reference>
<name>A0A8K0JML8_9TREE</name>